<dbReference type="EMBL" id="JAQJJG010000009">
    <property type="protein sequence ID" value="MDN5123939.1"/>
    <property type="molecule type" value="Genomic_DNA"/>
</dbReference>
<evidence type="ECO:0000313" key="3">
    <source>
        <dbReference type="Proteomes" id="UP001170364"/>
    </source>
</evidence>
<dbReference type="AlphaFoldDB" id="A0AAW7QC10"/>
<evidence type="ECO:0000256" key="1">
    <source>
        <dbReference type="SAM" id="Phobius"/>
    </source>
</evidence>
<feature type="transmembrane region" description="Helical" evidence="1">
    <location>
        <begin position="482"/>
        <end position="499"/>
    </location>
</feature>
<dbReference type="Gene3D" id="2.160.20.80">
    <property type="entry name" value="E3 ubiquitin-protein ligase SopA"/>
    <property type="match status" value="1"/>
</dbReference>
<comment type="caution">
    <text evidence="2">The sequence shown here is derived from an EMBL/GenBank/DDBJ whole genome shotgun (WGS) entry which is preliminary data.</text>
</comment>
<proteinExistence type="predicted"/>
<keyword evidence="1" id="KW-0812">Transmembrane</keyword>
<feature type="transmembrane region" description="Helical" evidence="1">
    <location>
        <begin position="505"/>
        <end position="525"/>
    </location>
</feature>
<reference evidence="2" key="1">
    <citation type="journal article" date="2023" name="Microorganisms">
        <title>Genomic Characterization of Arcobacter butzleri Strains Isolated from Various Sources in Lithuania.</title>
        <authorList>
            <person name="Uljanovas D."/>
            <person name="Golz G."/>
            <person name="Fleischmann S."/>
            <person name="Kudirkiene E."/>
            <person name="Kasetiene N."/>
            <person name="Grineviciene A."/>
            <person name="Tamuleviciene E."/>
            <person name="Aksomaitiene J."/>
            <person name="Alter T."/>
            <person name="Malakauskas M."/>
        </authorList>
    </citation>
    <scope>NUCLEOTIDE SEQUENCE</scope>
    <source>
        <strain evidence="2">S41</strain>
    </source>
</reference>
<evidence type="ECO:0000313" key="2">
    <source>
        <dbReference type="EMBL" id="MDN5123939.1"/>
    </source>
</evidence>
<feature type="transmembrane region" description="Helical" evidence="1">
    <location>
        <begin position="532"/>
        <end position="551"/>
    </location>
</feature>
<gene>
    <name evidence="2" type="ORF">PJV93_08500</name>
</gene>
<dbReference type="InterPro" id="IPR001646">
    <property type="entry name" value="5peptide_repeat"/>
</dbReference>
<dbReference type="RefSeq" id="WP_301370769.1">
    <property type="nucleotide sequence ID" value="NZ_JAQJJF010000009.1"/>
</dbReference>
<keyword evidence="1" id="KW-1133">Transmembrane helix</keyword>
<name>A0AAW7QC10_9BACT</name>
<dbReference type="Pfam" id="PF13576">
    <property type="entry name" value="Pentapeptide_3"/>
    <property type="match status" value="1"/>
</dbReference>
<reference evidence="2" key="2">
    <citation type="submission" date="2023-01" db="EMBL/GenBank/DDBJ databases">
        <authorList>
            <person name="Uljanovas D."/>
        </authorList>
    </citation>
    <scope>NUCLEOTIDE SEQUENCE</scope>
    <source>
        <strain evidence="2">S41</strain>
    </source>
</reference>
<keyword evidence="1" id="KW-0472">Membrane</keyword>
<dbReference type="Proteomes" id="UP001170364">
    <property type="component" value="Unassembled WGS sequence"/>
</dbReference>
<accession>A0AAW7QC10</accession>
<feature type="transmembrane region" description="Helical" evidence="1">
    <location>
        <begin position="571"/>
        <end position="591"/>
    </location>
</feature>
<protein>
    <submittedName>
        <fullName evidence="2">Pentapeptide repeat-containing protein</fullName>
    </submittedName>
</protein>
<organism evidence="2 3">
    <name type="scientific">Aliarcobacter butzleri</name>
    <dbReference type="NCBI Taxonomy" id="28197"/>
    <lineage>
        <taxon>Bacteria</taxon>
        <taxon>Pseudomonadati</taxon>
        <taxon>Campylobacterota</taxon>
        <taxon>Epsilonproteobacteria</taxon>
        <taxon>Campylobacterales</taxon>
        <taxon>Arcobacteraceae</taxon>
        <taxon>Aliarcobacter</taxon>
    </lineage>
</organism>
<sequence length="601" mass="72172">MDDCQNCTPTKKCILHIEKSDYRTDFGKRGFLDNFYEELFSYVINYEKIKNCIKIKIDIDYSEETNIKSEKFFEILNDEEKLRKVIINYFEMQNDEQLDKYFSSLIINKIENSDSSIDGSSLQYYLDEFFKEETIIFEQIFFPTYDARDKFNYMKIIRKLKKIHFDACKFTTKFFDLTDIEVFFQDCEFLDNFSVSNSAILENELDVVYQNCTFHRDVSISKANDKNYKINHTLFSDCAFRKKLQIENIEFEKGVFNNTKYDDDIEDKEYLKIDKLELKNCIINDTFILEKYAINKLDLSESTFKSKVKIQRCDIDEATFYNTKFKDLADFYQSKFKKVDFERTDFEKISVFSESEFNCDVDFKYTKFLGKSIFRDTVITGKLDLRNSIFDNEANFLDITSKKREKKEGQFIGEPIDIKVANRETARIIKNFYDNSNNIIEANRFYKLEMEKREKELNLKNNFFEWIIFKFHKISSNHSQDWVLVLLWILNISYLYYFVKKNTYYYLDEFLGFILLLGVCILIYLLMNFRNYFGKIILIFSFLLFMSYFSIDINEITNLINPFSIMTKGETLFLGLMIYKVIIAYLIYQLIISIRQNTRRK</sequence>